<sequence length="439" mass="49142">MNTLKINTSLVLICSVCLGVVLQSCKNKNELDKSLEAKTHQYKYVQIETGQVSTYGEDGEILENLALGDSLYGQDANYLKGEPMSYTKNGDGTVTDNNTGLMWQEIPTSEGFDWQGAKDYTEELELGGYSDWRMPTAKELYSISDFSMGWPYIDPTYFSLVNNTKVDKGEQYWTSNTYVGHTEEGQYTAAFGVNHATGHIKAYPAVLPKDRDHQGPPPGNHNNQDTVNQLSKAKGGKREENRPPPPGNGERPTGNPMLKHIRAVRGNTYGINQFKDNGNQTVTDLATGLMWTKNDSGRGLNWKEALAYAEHAEVSGYSDWRLPNVKELQGIVNYNYAPAAQDVSKEGPAIDPIFNTSEIVNENGDTDYPYFWTSTSARFQRDKPFYYAWYVAFGRAVNNEGLDFHGAGAVRFDTKHENGPVSEGGERYYNYVRLVRNID</sequence>
<dbReference type="Proteomes" id="UP000319209">
    <property type="component" value="Chromosome"/>
</dbReference>
<name>A0A516GTV8_9FLAO</name>
<feature type="domain" description="Lcl C-terminal" evidence="2">
    <location>
        <begin position="92"/>
        <end position="203"/>
    </location>
</feature>
<feature type="compositionally biased region" description="Polar residues" evidence="1">
    <location>
        <begin position="220"/>
        <end position="231"/>
    </location>
</feature>
<proteinExistence type="predicted"/>
<dbReference type="OrthoDB" id="9793251at2"/>
<evidence type="ECO:0000256" key="1">
    <source>
        <dbReference type="SAM" id="MobiDB-lite"/>
    </source>
</evidence>
<protein>
    <submittedName>
        <fullName evidence="3">DUF1566 domain-containing protein</fullName>
    </submittedName>
</protein>
<dbReference type="RefSeq" id="WP_143381831.1">
    <property type="nucleotide sequence ID" value="NZ_CP041637.1"/>
</dbReference>
<evidence type="ECO:0000259" key="2">
    <source>
        <dbReference type="Pfam" id="PF07603"/>
    </source>
</evidence>
<reference evidence="3 4" key="1">
    <citation type="submission" date="2019-07" db="EMBL/GenBank/DDBJ databases">
        <title>Genome sequencing for Formosa sp. PS13.</title>
        <authorList>
            <person name="Park S.-J."/>
        </authorList>
    </citation>
    <scope>NUCLEOTIDE SEQUENCE [LARGE SCALE GENOMIC DNA]</scope>
    <source>
        <strain evidence="3 4">PS13</strain>
    </source>
</reference>
<dbReference type="PANTHER" id="PTHR35812">
    <property type="entry name" value="LIPOPROTEIN"/>
    <property type="match status" value="1"/>
</dbReference>
<feature type="region of interest" description="Disordered" evidence="1">
    <location>
        <begin position="207"/>
        <end position="257"/>
    </location>
</feature>
<evidence type="ECO:0000313" key="3">
    <source>
        <dbReference type="EMBL" id="QDO94952.1"/>
    </source>
</evidence>
<dbReference type="PROSITE" id="PS51257">
    <property type="entry name" value="PROKAR_LIPOPROTEIN"/>
    <property type="match status" value="1"/>
</dbReference>
<dbReference type="EMBL" id="CP041637">
    <property type="protein sequence ID" value="QDO94952.1"/>
    <property type="molecule type" value="Genomic_DNA"/>
</dbReference>
<accession>A0A516GTV8</accession>
<evidence type="ECO:0000313" key="4">
    <source>
        <dbReference type="Proteomes" id="UP000319209"/>
    </source>
</evidence>
<feature type="domain" description="Lcl C-terminal" evidence="2">
    <location>
        <begin position="280"/>
        <end position="397"/>
    </location>
</feature>
<gene>
    <name evidence="3" type="ORF">FNB79_13560</name>
</gene>
<dbReference type="KEGG" id="fop:FNB79_13560"/>
<dbReference type="InterPro" id="IPR011460">
    <property type="entry name" value="Lcl_C"/>
</dbReference>
<dbReference type="Pfam" id="PF07603">
    <property type="entry name" value="Lcl_C"/>
    <property type="match status" value="2"/>
</dbReference>
<keyword evidence="4" id="KW-1185">Reference proteome</keyword>
<dbReference type="AlphaFoldDB" id="A0A516GTV8"/>
<organism evidence="3 4">
    <name type="scientific">Formosa sediminum</name>
    <dbReference type="NCBI Taxonomy" id="2594004"/>
    <lineage>
        <taxon>Bacteria</taxon>
        <taxon>Pseudomonadati</taxon>
        <taxon>Bacteroidota</taxon>
        <taxon>Flavobacteriia</taxon>
        <taxon>Flavobacteriales</taxon>
        <taxon>Flavobacteriaceae</taxon>
        <taxon>Formosa</taxon>
    </lineage>
</organism>
<dbReference type="PANTHER" id="PTHR35812:SF1">
    <property type="entry name" value="LIPOPROTEIN"/>
    <property type="match status" value="1"/>
</dbReference>